<reference evidence="2 3" key="1">
    <citation type="journal article" date="2024" name="Ann. Entomol. Soc. Am.">
        <title>Genomic analyses of the southern and eastern yellowjacket wasps (Hymenoptera: Vespidae) reveal evolutionary signatures of social life.</title>
        <authorList>
            <person name="Catto M.A."/>
            <person name="Caine P.B."/>
            <person name="Orr S.E."/>
            <person name="Hunt B.G."/>
            <person name="Goodisman M.A.D."/>
        </authorList>
    </citation>
    <scope>NUCLEOTIDE SEQUENCE [LARGE SCALE GENOMIC DNA]</scope>
    <source>
        <strain evidence="2">233</strain>
        <tissue evidence="2">Head and thorax</tissue>
    </source>
</reference>
<gene>
    <name evidence="2" type="ORF">V1478_004449</name>
</gene>
<dbReference type="EMBL" id="JAUDFV010000102">
    <property type="protein sequence ID" value="KAL2731761.1"/>
    <property type="molecule type" value="Genomic_DNA"/>
</dbReference>
<organism evidence="2 3">
    <name type="scientific">Vespula squamosa</name>
    <name type="common">Southern yellow jacket</name>
    <name type="synonym">Wasp</name>
    <dbReference type="NCBI Taxonomy" id="30214"/>
    <lineage>
        <taxon>Eukaryota</taxon>
        <taxon>Metazoa</taxon>
        <taxon>Ecdysozoa</taxon>
        <taxon>Arthropoda</taxon>
        <taxon>Hexapoda</taxon>
        <taxon>Insecta</taxon>
        <taxon>Pterygota</taxon>
        <taxon>Neoptera</taxon>
        <taxon>Endopterygota</taxon>
        <taxon>Hymenoptera</taxon>
        <taxon>Apocrita</taxon>
        <taxon>Aculeata</taxon>
        <taxon>Vespoidea</taxon>
        <taxon>Vespidae</taxon>
        <taxon>Vespinae</taxon>
        <taxon>Vespula</taxon>
    </lineage>
</organism>
<evidence type="ECO:0000256" key="1">
    <source>
        <dbReference type="SAM" id="MobiDB-lite"/>
    </source>
</evidence>
<accession>A0ABD2BG82</accession>
<keyword evidence="3" id="KW-1185">Reference proteome</keyword>
<protein>
    <submittedName>
        <fullName evidence="2">Uncharacterized protein</fullName>
    </submittedName>
</protein>
<comment type="caution">
    <text evidence="2">The sequence shown here is derived from an EMBL/GenBank/DDBJ whole genome shotgun (WGS) entry which is preliminary data.</text>
</comment>
<feature type="region of interest" description="Disordered" evidence="1">
    <location>
        <begin position="1"/>
        <end position="39"/>
    </location>
</feature>
<dbReference type="Proteomes" id="UP001607302">
    <property type="component" value="Unassembled WGS sequence"/>
</dbReference>
<sequence length="75" mass="8422">MSRDRTNQSQSKPVDKMETHSGVRRINAAKSRILPSGSDKKSYFCKSYLQEPKCTICECEESLRVGAAKPEIITT</sequence>
<dbReference type="AlphaFoldDB" id="A0ABD2BG82"/>
<name>A0ABD2BG82_VESSQ</name>
<proteinExistence type="predicted"/>
<evidence type="ECO:0000313" key="2">
    <source>
        <dbReference type="EMBL" id="KAL2731761.1"/>
    </source>
</evidence>
<evidence type="ECO:0000313" key="3">
    <source>
        <dbReference type="Proteomes" id="UP001607302"/>
    </source>
</evidence>